<evidence type="ECO:0000313" key="3">
    <source>
        <dbReference type="Proteomes" id="UP000219452"/>
    </source>
</evidence>
<evidence type="ECO:0000313" key="2">
    <source>
        <dbReference type="EMBL" id="SOD95909.1"/>
    </source>
</evidence>
<proteinExistence type="predicted"/>
<keyword evidence="1" id="KW-0732">Signal</keyword>
<name>A0A286GLE0_9BACT</name>
<sequence>MKTNRTKRNLLLLLMGLMVRTAWAQEWSFGPKAYLGLSQRRSVGDQVLIGSTLVSATNDGDAVGGSVGAFARYDRLHWYMQAEATRGSYSLTNAVLSNPGGGFPTYPKAVRADIRLIAGAKPLPWLRLSGGLTGAQNNWKLTDYASSIRLYQEYIQKNPSQQAFYGRRIEQYQIADAIQNSYKTINLEGQVGIGADIGGLTLDLVYAHNITPVANGITVQNQTYPFRQQYEYWSLGIGYKLFPLKEHLLAPRRNKAYERIRQDIPFYRNEVHVSAGLLGEDIGSHLLYETRYTRYLSRRVGLMGGLSFSSNFTGPTDRPSRVHLANQFSLLTGVRLLPLYSRRHTIGFMAGPLLTYRDELQASPNGPFSTNGQYYLNLNGDMATGKLTTGWHSSLDYQFALTDRLIAGPWLRVLGQSFLTPDYANIGIQAGYRF</sequence>
<evidence type="ECO:0000256" key="1">
    <source>
        <dbReference type="SAM" id="SignalP"/>
    </source>
</evidence>
<feature type="signal peptide" evidence="1">
    <location>
        <begin position="1"/>
        <end position="24"/>
    </location>
</feature>
<dbReference type="Proteomes" id="UP000219452">
    <property type="component" value="Unassembled WGS sequence"/>
</dbReference>
<reference evidence="3" key="1">
    <citation type="submission" date="2017-09" db="EMBL/GenBank/DDBJ databases">
        <authorList>
            <person name="Varghese N."/>
            <person name="Submissions S."/>
        </authorList>
    </citation>
    <scope>NUCLEOTIDE SEQUENCE [LARGE SCALE GENOMIC DNA]</scope>
    <source>
        <strain evidence="3">DSM 29961</strain>
    </source>
</reference>
<dbReference type="AlphaFoldDB" id="A0A286GLE0"/>
<gene>
    <name evidence="2" type="ORF">SAMN06269250_5043</name>
</gene>
<feature type="chain" id="PRO_5012245020" evidence="1">
    <location>
        <begin position="25"/>
        <end position="434"/>
    </location>
</feature>
<dbReference type="EMBL" id="OCNH01000005">
    <property type="protein sequence ID" value="SOD95909.1"/>
    <property type="molecule type" value="Genomic_DNA"/>
</dbReference>
<dbReference type="RefSeq" id="WP_097129504.1">
    <property type="nucleotide sequence ID" value="NZ_OCNH01000005.1"/>
</dbReference>
<keyword evidence="3" id="KW-1185">Reference proteome</keyword>
<accession>A0A286GLE0</accession>
<dbReference type="OrthoDB" id="931294at2"/>
<organism evidence="2 3">
    <name type="scientific">Spirosoma fluviale</name>
    <dbReference type="NCBI Taxonomy" id="1597977"/>
    <lineage>
        <taxon>Bacteria</taxon>
        <taxon>Pseudomonadati</taxon>
        <taxon>Bacteroidota</taxon>
        <taxon>Cytophagia</taxon>
        <taxon>Cytophagales</taxon>
        <taxon>Cytophagaceae</taxon>
        <taxon>Spirosoma</taxon>
    </lineage>
</organism>
<protein>
    <submittedName>
        <fullName evidence="2">Uncharacterized protein</fullName>
    </submittedName>
</protein>